<accession>A0A0E9WLE6</accession>
<dbReference type="EMBL" id="GBXM01018182">
    <property type="protein sequence ID" value="JAH90395.1"/>
    <property type="molecule type" value="Transcribed_RNA"/>
</dbReference>
<reference evidence="1" key="1">
    <citation type="submission" date="2014-11" db="EMBL/GenBank/DDBJ databases">
        <authorList>
            <person name="Amaro Gonzalez C."/>
        </authorList>
    </citation>
    <scope>NUCLEOTIDE SEQUENCE</scope>
</reference>
<dbReference type="AlphaFoldDB" id="A0A0E9WLE6"/>
<sequence length="96" mass="10801">MVIIYKKKVLENLRNETKHPESYWKVLSFELQIGTLDIRIKLQCIVIPSSLNGSPSQVHGTVHSQPSRKLAAIEGYGQRCKGSEHTLARSIGPLYL</sequence>
<reference evidence="1" key="2">
    <citation type="journal article" date="2015" name="Fish Shellfish Immunol.">
        <title>Early steps in the European eel (Anguilla anguilla)-Vibrio vulnificus interaction in the gills: Role of the RtxA13 toxin.</title>
        <authorList>
            <person name="Callol A."/>
            <person name="Pajuelo D."/>
            <person name="Ebbesson L."/>
            <person name="Teles M."/>
            <person name="MacKenzie S."/>
            <person name="Amaro C."/>
        </authorList>
    </citation>
    <scope>NUCLEOTIDE SEQUENCE</scope>
</reference>
<evidence type="ECO:0000313" key="1">
    <source>
        <dbReference type="EMBL" id="JAH90395.1"/>
    </source>
</evidence>
<organism evidence="1">
    <name type="scientific">Anguilla anguilla</name>
    <name type="common">European freshwater eel</name>
    <name type="synonym">Muraena anguilla</name>
    <dbReference type="NCBI Taxonomy" id="7936"/>
    <lineage>
        <taxon>Eukaryota</taxon>
        <taxon>Metazoa</taxon>
        <taxon>Chordata</taxon>
        <taxon>Craniata</taxon>
        <taxon>Vertebrata</taxon>
        <taxon>Euteleostomi</taxon>
        <taxon>Actinopterygii</taxon>
        <taxon>Neopterygii</taxon>
        <taxon>Teleostei</taxon>
        <taxon>Anguilliformes</taxon>
        <taxon>Anguillidae</taxon>
        <taxon>Anguilla</taxon>
    </lineage>
</organism>
<proteinExistence type="predicted"/>
<protein>
    <submittedName>
        <fullName evidence="1">Uncharacterized protein</fullName>
    </submittedName>
</protein>
<name>A0A0E9WLE6_ANGAN</name>